<evidence type="ECO:0000256" key="1">
    <source>
        <dbReference type="PIRSR" id="PIRSR014972-1"/>
    </source>
</evidence>
<dbReference type="InterPro" id="IPR054485">
    <property type="entry name" value="FlK-like_dom"/>
</dbReference>
<feature type="active site" evidence="1">
    <location>
        <position position="41"/>
    </location>
</feature>
<dbReference type="Pfam" id="PF22636">
    <property type="entry name" value="FlK"/>
    <property type="match status" value="1"/>
</dbReference>
<dbReference type="Proteomes" id="UP000214760">
    <property type="component" value="Unassembled WGS sequence"/>
</dbReference>
<feature type="domain" description="Fluoroacetyl-CoA-specific thioesterase-like" evidence="3">
    <location>
        <begin position="14"/>
        <end position="117"/>
    </location>
</feature>
<feature type="binding site" evidence="2">
    <location>
        <position position="60"/>
    </location>
    <ligand>
        <name>CoA</name>
        <dbReference type="ChEBI" id="CHEBI:57287"/>
    </ligand>
</feature>
<accession>A0A1I6IZG8</accession>
<dbReference type="EMBL" id="FOZC01000004">
    <property type="protein sequence ID" value="SFR71650.1"/>
    <property type="molecule type" value="Genomic_DNA"/>
</dbReference>
<gene>
    <name evidence="4" type="ORF">SAMN02910262_00975</name>
</gene>
<sequence length="128" mass="13902">MIETGIKGRQETIVTEENSAKAVGSGTLLVFATPAMIALIEETAWKSVASSLEEGEGTVGTKLDVAHISATPVGMKVWCETELTEVDRRRLVFTVAVYDEKGKIGEGTHERFVISNEKFMEKANAKKA</sequence>
<evidence type="ECO:0000313" key="5">
    <source>
        <dbReference type="Proteomes" id="UP000214760"/>
    </source>
</evidence>
<proteinExistence type="predicted"/>
<name>A0A1I6IZG8_9FIRM</name>
<reference evidence="4 5" key="1">
    <citation type="submission" date="2016-10" db="EMBL/GenBank/DDBJ databases">
        <authorList>
            <person name="de Groot N.N."/>
        </authorList>
    </citation>
    <scope>NUCLEOTIDE SEQUENCE [LARGE SCALE GENOMIC DNA]</scope>
    <source>
        <strain evidence="4 5">F</strain>
    </source>
</reference>
<organism evidence="4 5">
    <name type="scientific">[Clostridium] aminophilum</name>
    <dbReference type="NCBI Taxonomy" id="1526"/>
    <lineage>
        <taxon>Bacteria</taxon>
        <taxon>Bacillati</taxon>
        <taxon>Bacillota</taxon>
        <taxon>Clostridia</taxon>
        <taxon>Lachnospirales</taxon>
        <taxon>Lachnospiraceae</taxon>
    </lineage>
</organism>
<evidence type="ECO:0000313" key="4">
    <source>
        <dbReference type="EMBL" id="SFR71650.1"/>
    </source>
</evidence>
<feature type="active site" evidence="1">
    <location>
        <position position="33"/>
    </location>
</feature>
<dbReference type="PANTHER" id="PTHR36934">
    <property type="entry name" value="BLR0278 PROTEIN"/>
    <property type="match status" value="1"/>
</dbReference>
<feature type="binding site" evidence="2">
    <location>
        <position position="111"/>
    </location>
    <ligand>
        <name>substrate</name>
    </ligand>
</feature>
<dbReference type="RefSeq" id="WP_031471935.1">
    <property type="nucleotide sequence ID" value="NZ_FOZC01000004.1"/>
</dbReference>
<dbReference type="Gene3D" id="3.10.129.10">
    <property type="entry name" value="Hotdog Thioesterase"/>
    <property type="match status" value="1"/>
</dbReference>
<dbReference type="SUPFAM" id="SSF54637">
    <property type="entry name" value="Thioesterase/thiol ester dehydrase-isomerase"/>
    <property type="match status" value="1"/>
</dbReference>
<feature type="active site" evidence="1">
    <location>
        <position position="67"/>
    </location>
</feature>
<dbReference type="InterPro" id="IPR025540">
    <property type="entry name" value="FlK"/>
</dbReference>
<feature type="binding site" evidence="2">
    <location>
        <position position="60"/>
    </location>
    <ligand>
        <name>substrate</name>
    </ligand>
</feature>
<dbReference type="InterPro" id="IPR029069">
    <property type="entry name" value="HotDog_dom_sf"/>
</dbReference>
<dbReference type="PANTHER" id="PTHR36934:SF1">
    <property type="entry name" value="THIOESTERASE DOMAIN-CONTAINING PROTEIN"/>
    <property type="match status" value="1"/>
</dbReference>
<evidence type="ECO:0000256" key="2">
    <source>
        <dbReference type="PIRSR" id="PIRSR014972-2"/>
    </source>
</evidence>
<protein>
    <submittedName>
        <fullName evidence="4">Predicted thioesterase</fullName>
    </submittedName>
</protein>
<dbReference type="AlphaFoldDB" id="A0A1I6IZG8"/>
<dbReference type="PIRSF" id="PIRSF014972">
    <property type="entry name" value="FlK"/>
    <property type="match status" value="1"/>
</dbReference>
<evidence type="ECO:0000259" key="3">
    <source>
        <dbReference type="Pfam" id="PF22636"/>
    </source>
</evidence>